<gene>
    <name evidence="11" type="ORF">RND71_038323</name>
</gene>
<evidence type="ECO:0000256" key="1">
    <source>
        <dbReference type="ARBA" id="ARBA00001966"/>
    </source>
</evidence>
<evidence type="ECO:0000256" key="4">
    <source>
        <dbReference type="ARBA" id="ARBA00022723"/>
    </source>
</evidence>
<accession>A0AAE1R203</accession>
<evidence type="ECO:0000313" key="12">
    <source>
        <dbReference type="Proteomes" id="UP001291623"/>
    </source>
</evidence>
<dbReference type="GO" id="GO:0019104">
    <property type="term" value="F:DNA N-glycosylase activity"/>
    <property type="evidence" value="ECO:0007669"/>
    <property type="project" value="InterPro"/>
</dbReference>
<dbReference type="GO" id="GO:0046872">
    <property type="term" value="F:metal ion binding"/>
    <property type="evidence" value="ECO:0007669"/>
    <property type="project" value="UniProtKB-KW"/>
</dbReference>
<evidence type="ECO:0000256" key="9">
    <source>
        <dbReference type="SAM" id="MobiDB-lite"/>
    </source>
</evidence>
<dbReference type="GO" id="GO:0051539">
    <property type="term" value="F:4 iron, 4 sulfur cluster binding"/>
    <property type="evidence" value="ECO:0007669"/>
    <property type="project" value="InterPro"/>
</dbReference>
<dbReference type="PANTHER" id="PTHR46213">
    <property type="entry name" value="TRANSCRIPTIONAL ACTIVATOR DEMETER"/>
    <property type="match status" value="1"/>
</dbReference>
<comment type="subcellular location">
    <subcellularLocation>
        <location evidence="2">Nucleus</location>
    </subcellularLocation>
</comment>
<reference evidence="11" key="1">
    <citation type="submission" date="2023-12" db="EMBL/GenBank/DDBJ databases">
        <title>Genome assembly of Anisodus tanguticus.</title>
        <authorList>
            <person name="Wang Y.-J."/>
        </authorList>
    </citation>
    <scope>NUCLEOTIDE SEQUENCE</scope>
    <source>
        <strain evidence="11">KB-2021</strain>
        <tissue evidence="11">Leaf</tissue>
    </source>
</reference>
<dbReference type="EMBL" id="JAVYJV010000021">
    <property type="protein sequence ID" value="KAK4342507.1"/>
    <property type="molecule type" value="Genomic_DNA"/>
</dbReference>
<feature type="compositionally biased region" description="Basic and acidic residues" evidence="9">
    <location>
        <begin position="612"/>
        <end position="625"/>
    </location>
</feature>
<dbReference type="SMART" id="SM00478">
    <property type="entry name" value="ENDO3c"/>
    <property type="match status" value="1"/>
</dbReference>
<evidence type="ECO:0000256" key="8">
    <source>
        <dbReference type="ARBA" id="ARBA00023242"/>
    </source>
</evidence>
<organism evidence="11 12">
    <name type="scientific">Anisodus tanguticus</name>
    <dbReference type="NCBI Taxonomy" id="243964"/>
    <lineage>
        <taxon>Eukaryota</taxon>
        <taxon>Viridiplantae</taxon>
        <taxon>Streptophyta</taxon>
        <taxon>Embryophyta</taxon>
        <taxon>Tracheophyta</taxon>
        <taxon>Spermatophyta</taxon>
        <taxon>Magnoliopsida</taxon>
        <taxon>eudicotyledons</taxon>
        <taxon>Gunneridae</taxon>
        <taxon>Pentapetalae</taxon>
        <taxon>asterids</taxon>
        <taxon>lamiids</taxon>
        <taxon>Solanales</taxon>
        <taxon>Solanaceae</taxon>
        <taxon>Solanoideae</taxon>
        <taxon>Hyoscyameae</taxon>
        <taxon>Anisodus</taxon>
    </lineage>
</organism>
<keyword evidence="4" id="KW-0479">Metal-binding</keyword>
<dbReference type="InterPro" id="IPR023170">
    <property type="entry name" value="HhH_base_excis_C"/>
</dbReference>
<evidence type="ECO:0000256" key="6">
    <source>
        <dbReference type="ARBA" id="ARBA00023014"/>
    </source>
</evidence>
<dbReference type="GO" id="GO:0005634">
    <property type="term" value="C:nucleus"/>
    <property type="evidence" value="ECO:0007669"/>
    <property type="project" value="UniProtKB-SubCell"/>
</dbReference>
<dbReference type="SUPFAM" id="SSF48150">
    <property type="entry name" value="DNA-glycosylase"/>
    <property type="match status" value="1"/>
</dbReference>
<evidence type="ECO:0000256" key="2">
    <source>
        <dbReference type="ARBA" id="ARBA00004123"/>
    </source>
</evidence>
<comment type="similarity">
    <text evidence="3">Belongs to the DNA glycosylase family. DEMETER subfamily.</text>
</comment>
<feature type="region of interest" description="Disordered" evidence="9">
    <location>
        <begin position="612"/>
        <end position="634"/>
    </location>
</feature>
<keyword evidence="7" id="KW-0238">DNA-binding</keyword>
<evidence type="ECO:0000256" key="7">
    <source>
        <dbReference type="ARBA" id="ARBA00023125"/>
    </source>
</evidence>
<dbReference type="Pfam" id="PF15628">
    <property type="entry name" value="RRM_DME"/>
    <property type="match status" value="1"/>
</dbReference>
<name>A0AAE1R203_9SOLA</name>
<dbReference type="AlphaFoldDB" id="A0AAE1R203"/>
<evidence type="ECO:0000256" key="3">
    <source>
        <dbReference type="ARBA" id="ARBA00005646"/>
    </source>
</evidence>
<sequence length="1165" mass="133382">MGKGSEGDGYWVTKTPVRLEAESDFQYNNYSLRPSKRKEIFRPGADKYFLRQRKIKERFSLGAELMPLSKILLNYLSADDEEKHRYKGLKFNKTLMQRAETKNYKPKVVLDDDLVKTFSLGTPKCVTAERAREDLSGEREKLDEPSGCGFRQPCTSIGRHSEMDGHNILGVQEPLQRSCKQALTVDSIVRAVNRPVYEIQTADNLLCSQTFPEYPSSSKKTLQAKVFPYFFTVNPADVQFFNVISAVSNPKYATTLRCRCTIEDMGRIRDITSAKKFNHSLRGITSLPRKKLAPISSTVYYRRFKKNQRHTKLKSVEPFFQERQNKKRKASIFSTEGLKDNPGKYASLSIHKKSRLQLPSSESGTITKHSKKSQIHHKKQDTLVPINETPSDTDRMILRTKVILDEETIREWKFLMEKPEHEGCKSEKCDERWEKERELFCRRVISFISRMHLLQGDRQFSQWKGSIVDSVAGVFLTQNVSDNLSSSAFMSLVAQYPCNEVRFISTFQNIVESSNTESRDGVDICYHPTSAENVTKKVESTLMSEKATETLLSCQSQNGIEKTKLEESSKGSANNKNQEINRRTNMNREKRKKEEIRNQQAEPVLRRKNRNADLKSESTKWENMRKSSTFVNPKERSDNSLDAIDWHAVRAATVDEISKAIMQRGMDKKLALRIKNFINRLILEQGNVDLEWLREVQPEKAKEYLLSIYGLGIKSVECIRLLTLQHQAFPVDTNVGRVLVRLGWVPIQPLPRGQEMHLLKMYPNADDVHKYLWPRLCTLDYLTLYEFHHQLITFGKVFCTKSSPNCNACPMKAECRHFASAFTSARVPLTGPRENIDTALAPVDSAYYAYSSQANLVSSFGEASNSKHLMGDHQNELIIYPALECNGEEDLEDYCASDIPTITFDREAFKENLLGYIDERDLSIKYTDLSNALVIATQEAPLPKWKNIGRLRTEHQVYELPDSHPLLEGLEKREPEDPCPYLLAIRTPVNAASEEPTKVKCQCCNCGETPNKVEKCESCNCDEIQNKITASNIDPGGNIQTVRGTLLVFADEDSTRRPIEVPRAWIWHLTRKTLYCGTSIRAIFRGMSTKEVQNCFWRGYVCLRGFNRKTRKPGLLPLDLHRPISKSGKSNGEAKRLRTRVSFPLLIMAEPFDDEVAEEIDNRKC</sequence>
<dbReference type="InterPro" id="IPR003265">
    <property type="entry name" value="HhH-GPD_domain"/>
</dbReference>
<dbReference type="SMART" id="SM00525">
    <property type="entry name" value="FES"/>
    <property type="match status" value="1"/>
</dbReference>
<proteinExistence type="inferred from homology"/>
<feature type="region of interest" description="Disordered" evidence="9">
    <location>
        <begin position="357"/>
        <end position="379"/>
    </location>
</feature>
<comment type="caution">
    <text evidence="11">The sequence shown here is derived from an EMBL/GenBank/DDBJ whole genome shotgun (WGS) entry which is preliminary data.</text>
</comment>
<feature type="domain" description="HhH-GPD" evidence="10">
    <location>
        <begin position="619"/>
        <end position="797"/>
    </location>
</feature>
<dbReference type="Gene3D" id="1.10.1670.10">
    <property type="entry name" value="Helix-hairpin-Helix base-excision DNA repair enzymes (C-terminal)"/>
    <property type="match status" value="1"/>
</dbReference>
<feature type="region of interest" description="Disordered" evidence="9">
    <location>
        <begin position="559"/>
        <end position="600"/>
    </location>
</feature>
<dbReference type="InterPro" id="IPR044811">
    <property type="entry name" value="DME/ROS1"/>
</dbReference>
<dbReference type="GO" id="GO:0035514">
    <property type="term" value="F:DNA demethylase activity"/>
    <property type="evidence" value="ECO:0007669"/>
    <property type="project" value="InterPro"/>
</dbReference>
<keyword evidence="12" id="KW-1185">Reference proteome</keyword>
<dbReference type="CDD" id="cd00056">
    <property type="entry name" value="ENDO3c"/>
    <property type="match status" value="1"/>
</dbReference>
<protein>
    <recommendedName>
        <fullName evidence="10">HhH-GPD domain-containing protein</fullName>
    </recommendedName>
</protein>
<dbReference type="Proteomes" id="UP001291623">
    <property type="component" value="Unassembled WGS sequence"/>
</dbReference>
<keyword evidence="8" id="KW-0539">Nucleus</keyword>
<dbReference type="GO" id="GO:0003677">
    <property type="term" value="F:DNA binding"/>
    <property type="evidence" value="ECO:0007669"/>
    <property type="project" value="UniProtKB-KW"/>
</dbReference>
<dbReference type="InterPro" id="IPR028925">
    <property type="entry name" value="RRM_DME"/>
</dbReference>
<dbReference type="InterPro" id="IPR003651">
    <property type="entry name" value="Endonuclease3_FeS-loop_motif"/>
</dbReference>
<feature type="compositionally biased region" description="Basic and acidic residues" evidence="9">
    <location>
        <begin position="579"/>
        <end position="597"/>
    </location>
</feature>
<dbReference type="GO" id="GO:0141166">
    <property type="term" value="P:chromosomal 5-methylcytosine DNA demethylation pathway"/>
    <property type="evidence" value="ECO:0007669"/>
    <property type="project" value="InterPro"/>
</dbReference>
<feature type="compositionally biased region" description="Basic residues" evidence="9">
    <location>
        <begin position="368"/>
        <end position="379"/>
    </location>
</feature>
<keyword evidence="5" id="KW-0408">Iron</keyword>
<dbReference type="InterPro" id="IPR011257">
    <property type="entry name" value="DNA_glycosylase"/>
</dbReference>
<comment type="cofactor">
    <cofactor evidence="1">
        <name>[4Fe-4S] cluster</name>
        <dbReference type="ChEBI" id="CHEBI:49883"/>
    </cofactor>
</comment>
<evidence type="ECO:0000313" key="11">
    <source>
        <dbReference type="EMBL" id="KAK4342507.1"/>
    </source>
</evidence>
<evidence type="ECO:0000256" key="5">
    <source>
        <dbReference type="ARBA" id="ARBA00023004"/>
    </source>
</evidence>
<keyword evidence="6" id="KW-0411">Iron-sulfur</keyword>
<feature type="compositionally biased region" description="Polar residues" evidence="9">
    <location>
        <begin position="357"/>
        <end position="367"/>
    </location>
</feature>
<dbReference type="PANTHER" id="PTHR46213:SF29">
    <property type="entry name" value="PROTEIN ROS1-LIKE"/>
    <property type="match status" value="1"/>
</dbReference>
<evidence type="ECO:0000259" key="10">
    <source>
        <dbReference type="SMART" id="SM00478"/>
    </source>
</evidence>
<dbReference type="GO" id="GO:0006284">
    <property type="term" value="P:base-excision repair"/>
    <property type="evidence" value="ECO:0007669"/>
    <property type="project" value="InterPro"/>
</dbReference>